<evidence type="ECO:0000256" key="4">
    <source>
        <dbReference type="ARBA" id="ARBA00022670"/>
    </source>
</evidence>
<protein>
    <recommendedName>
        <fullName evidence="13">Aminopeptidase N</fullName>
    </recommendedName>
</protein>
<dbReference type="Proteomes" id="UP001497497">
    <property type="component" value="Unassembled WGS sequence"/>
</dbReference>
<keyword evidence="7" id="KW-0862">Zinc</keyword>
<dbReference type="SUPFAM" id="SSF55486">
    <property type="entry name" value="Metalloproteases ('zincins'), catalytic domain"/>
    <property type="match status" value="1"/>
</dbReference>
<name>A0AAV2IVW5_LYMST</name>
<reference evidence="11 12" key="1">
    <citation type="submission" date="2024-04" db="EMBL/GenBank/DDBJ databases">
        <authorList>
            <consortium name="Genoscope - CEA"/>
            <person name="William W."/>
        </authorList>
    </citation>
    <scope>NUCLEOTIDE SEQUENCE [LARGE SCALE GENOMIC DNA]</scope>
</reference>
<keyword evidence="6" id="KW-0378">Hydrolase</keyword>
<evidence type="ECO:0000256" key="2">
    <source>
        <dbReference type="ARBA" id="ARBA00010136"/>
    </source>
</evidence>
<dbReference type="InterPro" id="IPR014782">
    <property type="entry name" value="Peptidase_M1_dom"/>
</dbReference>
<dbReference type="InterPro" id="IPR027268">
    <property type="entry name" value="Peptidase_M4/M1_CTD_sf"/>
</dbReference>
<evidence type="ECO:0000256" key="3">
    <source>
        <dbReference type="ARBA" id="ARBA00022438"/>
    </source>
</evidence>
<dbReference type="Pfam" id="PF17900">
    <property type="entry name" value="Peptidase_M1_N"/>
    <property type="match status" value="1"/>
</dbReference>
<dbReference type="InterPro" id="IPR045357">
    <property type="entry name" value="Aminopeptidase_N-like_N"/>
</dbReference>
<feature type="domain" description="Aminopeptidase N-like N-terminal" evidence="10">
    <location>
        <begin position="11"/>
        <end position="86"/>
    </location>
</feature>
<comment type="caution">
    <text evidence="11">The sequence shown here is derived from an EMBL/GenBank/DDBJ whole genome shotgun (WGS) entry which is preliminary data.</text>
</comment>
<dbReference type="PRINTS" id="PR00756">
    <property type="entry name" value="ALADIPTASE"/>
</dbReference>
<keyword evidence="8" id="KW-0482">Metalloprotease</keyword>
<evidence type="ECO:0000256" key="7">
    <source>
        <dbReference type="ARBA" id="ARBA00022833"/>
    </source>
</evidence>
<dbReference type="GO" id="GO:0042277">
    <property type="term" value="F:peptide binding"/>
    <property type="evidence" value="ECO:0007669"/>
    <property type="project" value="TreeGrafter"/>
</dbReference>
<feature type="domain" description="Peptidase M1 membrane alanine aminopeptidase" evidence="9">
    <location>
        <begin position="125"/>
        <end position="226"/>
    </location>
</feature>
<dbReference type="GO" id="GO:0043171">
    <property type="term" value="P:peptide catabolic process"/>
    <property type="evidence" value="ECO:0007669"/>
    <property type="project" value="TreeGrafter"/>
</dbReference>
<dbReference type="PANTHER" id="PTHR11533:SF174">
    <property type="entry name" value="PUROMYCIN-SENSITIVE AMINOPEPTIDASE-RELATED"/>
    <property type="match status" value="1"/>
</dbReference>
<dbReference type="Gene3D" id="2.60.40.1730">
    <property type="entry name" value="tricorn interacting facor f3 domain"/>
    <property type="match status" value="1"/>
</dbReference>
<evidence type="ECO:0000259" key="9">
    <source>
        <dbReference type="Pfam" id="PF01433"/>
    </source>
</evidence>
<keyword evidence="5" id="KW-0479">Metal-binding</keyword>
<sequence>GLRFIKPNEENPNKPMQIWSQGETEFNRYWFPSYDSPNDFRTSELKATVDKKYTVVSNGRLVEVKENADGTHTFHWKMDIPYTNYLTSIVVGEYTDVKQEWNGIPVNNFGYKNETKEVAATVKNLPDMIDFFSKVTGVKYPYPKYAQTFVEDFGGGMENISATTMIEEMIHDERELIDQDSDSLQAHELAHQWFGDLVTTRDWGQIWLNESFATYFDALYHEKSKGHEDFLY</sequence>
<evidence type="ECO:0000313" key="11">
    <source>
        <dbReference type="EMBL" id="CAL1549019.1"/>
    </source>
</evidence>
<evidence type="ECO:0000256" key="1">
    <source>
        <dbReference type="ARBA" id="ARBA00001947"/>
    </source>
</evidence>
<dbReference type="InterPro" id="IPR050344">
    <property type="entry name" value="Peptidase_M1_aminopeptidases"/>
</dbReference>
<dbReference type="InterPro" id="IPR001930">
    <property type="entry name" value="Peptidase_M1"/>
</dbReference>
<evidence type="ECO:0000256" key="8">
    <source>
        <dbReference type="ARBA" id="ARBA00023049"/>
    </source>
</evidence>
<organism evidence="11 12">
    <name type="scientific">Lymnaea stagnalis</name>
    <name type="common">Great pond snail</name>
    <name type="synonym">Helix stagnalis</name>
    <dbReference type="NCBI Taxonomy" id="6523"/>
    <lineage>
        <taxon>Eukaryota</taxon>
        <taxon>Metazoa</taxon>
        <taxon>Spiralia</taxon>
        <taxon>Lophotrochozoa</taxon>
        <taxon>Mollusca</taxon>
        <taxon>Gastropoda</taxon>
        <taxon>Heterobranchia</taxon>
        <taxon>Euthyneura</taxon>
        <taxon>Panpulmonata</taxon>
        <taxon>Hygrophila</taxon>
        <taxon>Lymnaeoidea</taxon>
        <taxon>Lymnaeidae</taxon>
        <taxon>Lymnaea</taxon>
    </lineage>
</organism>
<evidence type="ECO:0000259" key="10">
    <source>
        <dbReference type="Pfam" id="PF17900"/>
    </source>
</evidence>
<comment type="similarity">
    <text evidence="2">Belongs to the peptidase M1 family.</text>
</comment>
<gene>
    <name evidence="11" type="ORF">GSLYS_00022336001</name>
</gene>
<evidence type="ECO:0000256" key="5">
    <source>
        <dbReference type="ARBA" id="ARBA00022723"/>
    </source>
</evidence>
<dbReference type="SUPFAM" id="SSF63737">
    <property type="entry name" value="Leukotriene A4 hydrolase N-terminal domain"/>
    <property type="match status" value="1"/>
</dbReference>
<dbReference type="Gene3D" id="1.10.390.10">
    <property type="entry name" value="Neutral Protease Domain 2"/>
    <property type="match status" value="1"/>
</dbReference>
<dbReference type="PANTHER" id="PTHR11533">
    <property type="entry name" value="PROTEASE M1 ZINC METALLOPROTEASE"/>
    <property type="match status" value="1"/>
</dbReference>
<proteinExistence type="inferred from homology"/>
<keyword evidence="3" id="KW-0031">Aminopeptidase</keyword>
<dbReference type="GO" id="GO:0008270">
    <property type="term" value="F:zinc ion binding"/>
    <property type="evidence" value="ECO:0007669"/>
    <property type="project" value="InterPro"/>
</dbReference>
<evidence type="ECO:0000256" key="6">
    <source>
        <dbReference type="ARBA" id="ARBA00022801"/>
    </source>
</evidence>
<accession>A0AAV2IVW5</accession>
<dbReference type="GO" id="GO:0016020">
    <property type="term" value="C:membrane"/>
    <property type="evidence" value="ECO:0007669"/>
    <property type="project" value="TreeGrafter"/>
</dbReference>
<dbReference type="GO" id="GO:0006508">
    <property type="term" value="P:proteolysis"/>
    <property type="evidence" value="ECO:0007669"/>
    <property type="project" value="UniProtKB-KW"/>
</dbReference>
<dbReference type="GO" id="GO:0070006">
    <property type="term" value="F:metalloaminopeptidase activity"/>
    <property type="evidence" value="ECO:0007669"/>
    <property type="project" value="TreeGrafter"/>
</dbReference>
<dbReference type="GO" id="GO:0005615">
    <property type="term" value="C:extracellular space"/>
    <property type="evidence" value="ECO:0007669"/>
    <property type="project" value="TreeGrafter"/>
</dbReference>
<dbReference type="AlphaFoldDB" id="A0AAV2IVW5"/>
<dbReference type="EMBL" id="CAXITT010003126">
    <property type="protein sequence ID" value="CAL1549019.1"/>
    <property type="molecule type" value="Genomic_DNA"/>
</dbReference>
<keyword evidence="12" id="KW-1185">Reference proteome</keyword>
<dbReference type="Pfam" id="PF01433">
    <property type="entry name" value="Peptidase_M1"/>
    <property type="match status" value="1"/>
</dbReference>
<dbReference type="InterPro" id="IPR042097">
    <property type="entry name" value="Aminopeptidase_N-like_N_sf"/>
</dbReference>
<comment type="cofactor">
    <cofactor evidence="1">
        <name>Zn(2+)</name>
        <dbReference type="ChEBI" id="CHEBI:29105"/>
    </cofactor>
</comment>
<keyword evidence="4" id="KW-0645">Protease</keyword>
<feature type="non-terminal residue" evidence="11">
    <location>
        <position position="232"/>
    </location>
</feature>
<dbReference type="GO" id="GO:0005737">
    <property type="term" value="C:cytoplasm"/>
    <property type="evidence" value="ECO:0007669"/>
    <property type="project" value="TreeGrafter"/>
</dbReference>
<evidence type="ECO:0008006" key="13">
    <source>
        <dbReference type="Google" id="ProtNLM"/>
    </source>
</evidence>
<feature type="non-terminal residue" evidence="11">
    <location>
        <position position="1"/>
    </location>
</feature>
<evidence type="ECO:0000313" key="12">
    <source>
        <dbReference type="Proteomes" id="UP001497497"/>
    </source>
</evidence>